<proteinExistence type="predicted"/>
<evidence type="ECO:0000313" key="2">
    <source>
        <dbReference type="Proteomes" id="UP000277204"/>
    </source>
</evidence>
<protein>
    <submittedName>
        <fullName evidence="1">Uncharacterized protein</fullName>
    </submittedName>
</protein>
<gene>
    <name evidence="1" type="ORF">SMRZ_LOCUS23581</name>
</gene>
<reference evidence="1 2" key="1">
    <citation type="submission" date="2018-11" db="EMBL/GenBank/DDBJ databases">
        <authorList>
            <consortium name="Pathogen Informatics"/>
        </authorList>
    </citation>
    <scope>NUCLEOTIDE SEQUENCE [LARGE SCALE GENOMIC DNA]</scope>
    <source>
        <strain evidence="1 2">Zambia</strain>
    </source>
</reference>
<organism evidence="1 2">
    <name type="scientific">Schistosoma margrebowiei</name>
    <dbReference type="NCBI Taxonomy" id="48269"/>
    <lineage>
        <taxon>Eukaryota</taxon>
        <taxon>Metazoa</taxon>
        <taxon>Spiralia</taxon>
        <taxon>Lophotrochozoa</taxon>
        <taxon>Platyhelminthes</taxon>
        <taxon>Trematoda</taxon>
        <taxon>Digenea</taxon>
        <taxon>Strigeidida</taxon>
        <taxon>Schistosomatoidea</taxon>
        <taxon>Schistosomatidae</taxon>
        <taxon>Schistosoma</taxon>
    </lineage>
</organism>
<sequence>MNVKLKRHCTFGETVLQTFNTAFFQYTDELKQFKIVLNDRFQDLLREEETTMEVKTIVNRYQSQNLQYARQNSSTVWR</sequence>
<evidence type="ECO:0000313" key="1">
    <source>
        <dbReference type="EMBL" id="VDP47823.1"/>
    </source>
</evidence>
<dbReference type="Proteomes" id="UP000277204">
    <property type="component" value="Unassembled WGS sequence"/>
</dbReference>
<dbReference type="EMBL" id="UZAI01019807">
    <property type="protein sequence ID" value="VDP47823.1"/>
    <property type="molecule type" value="Genomic_DNA"/>
</dbReference>
<accession>A0A183N5K6</accession>
<name>A0A183N5K6_9TREM</name>
<keyword evidence="2" id="KW-1185">Reference proteome</keyword>
<dbReference type="AlphaFoldDB" id="A0A183N5K6"/>